<sequence>MFVKSFSFSLASEAS</sequence>
<proteinExistence type="predicted"/>
<accession>A0A0E9UQL8</accession>
<protein>
    <submittedName>
        <fullName evidence="1">Uncharacterized protein</fullName>
    </submittedName>
</protein>
<organism evidence="1">
    <name type="scientific">Anguilla anguilla</name>
    <name type="common">European freshwater eel</name>
    <name type="synonym">Muraena anguilla</name>
    <dbReference type="NCBI Taxonomy" id="7936"/>
    <lineage>
        <taxon>Eukaryota</taxon>
        <taxon>Metazoa</taxon>
        <taxon>Chordata</taxon>
        <taxon>Craniata</taxon>
        <taxon>Vertebrata</taxon>
        <taxon>Euteleostomi</taxon>
        <taxon>Actinopterygii</taxon>
        <taxon>Neopterygii</taxon>
        <taxon>Teleostei</taxon>
        <taxon>Anguilliformes</taxon>
        <taxon>Anguillidae</taxon>
        <taxon>Anguilla</taxon>
    </lineage>
</organism>
<evidence type="ECO:0000313" key="1">
    <source>
        <dbReference type="EMBL" id="JAH68051.1"/>
    </source>
</evidence>
<dbReference type="EMBL" id="GBXM01040526">
    <property type="protein sequence ID" value="JAH68051.1"/>
    <property type="molecule type" value="Transcribed_RNA"/>
</dbReference>
<name>A0A0E9UQL8_ANGAN</name>
<reference evidence="1" key="1">
    <citation type="submission" date="2014-11" db="EMBL/GenBank/DDBJ databases">
        <authorList>
            <person name="Amaro Gonzalez C."/>
        </authorList>
    </citation>
    <scope>NUCLEOTIDE SEQUENCE</scope>
</reference>
<reference evidence="1" key="2">
    <citation type="journal article" date="2015" name="Fish Shellfish Immunol.">
        <title>Early steps in the European eel (Anguilla anguilla)-Vibrio vulnificus interaction in the gills: Role of the RtxA13 toxin.</title>
        <authorList>
            <person name="Callol A."/>
            <person name="Pajuelo D."/>
            <person name="Ebbesson L."/>
            <person name="Teles M."/>
            <person name="MacKenzie S."/>
            <person name="Amaro C."/>
        </authorList>
    </citation>
    <scope>NUCLEOTIDE SEQUENCE</scope>
</reference>